<dbReference type="PROSITE" id="PS50206">
    <property type="entry name" value="RHODANESE_3"/>
    <property type="match status" value="1"/>
</dbReference>
<dbReference type="SUPFAM" id="SSF52821">
    <property type="entry name" value="Rhodanese/Cell cycle control phosphatase"/>
    <property type="match status" value="1"/>
</dbReference>
<dbReference type="AlphaFoldDB" id="A0A6C0HQB5"/>
<protein>
    <recommendedName>
        <fullName evidence="1">Rhodanese domain-containing protein</fullName>
    </recommendedName>
</protein>
<name>A0A6C0HQB5_9ZZZZ</name>
<dbReference type="InterPro" id="IPR001763">
    <property type="entry name" value="Rhodanese-like_dom"/>
</dbReference>
<evidence type="ECO:0000259" key="1">
    <source>
        <dbReference type="PROSITE" id="PS50206"/>
    </source>
</evidence>
<dbReference type="InterPro" id="IPR036873">
    <property type="entry name" value="Rhodanese-like_dom_sf"/>
</dbReference>
<feature type="domain" description="Rhodanese" evidence="1">
    <location>
        <begin position="81"/>
        <end position="107"/>
    </location>
</feature>
<organism evidence="2">
    <name type="scientific">viral metagenome</name>
    <dbReference type="NCBI Taxonomy" id="1070528"/>
    <lineage>
        <taxon>unclassified sequences</taxon>
        <taxon>metagenomes</taxon>
        <taxon>organismal metagenomes</taxon>
    </lineage>
</organism>
<evidence type="ECO:0000313" key="2">
    <source>
        <dbReference type="EMBL" id="QHT82305.1"/>
    </source>
</evidence>
<reference evidence="2" key="1">
    <citation type="journal article" date="2020" name="Nature">
        <title>Giant virus diversity and host interactions through global metagenomics.</title>
        <authorList>
            <person name="Schulz F."/>
            <person name="Roux S."/>
            <person name="Paez-Espino D."/>
            <person name="Jungbluth S."/>
            <person name="Walsh D.A."/>
            <person name="Denef V.J."/>
            <person name="McMahon K.D."/>
            <person name="Konstantinidis K.T."/>
            <person name="Eloe-Fadrosh E.A."/>
            <person name="Kyrpides N.C."/>
            <person name="Woyke T."/>
        </authorList>
    </citation>
    <scope>NUCLEOTIDE SEQUENCE</scope>
    <source>
        <strain evidence="2">GVMAG-M-3300023184-161</strain>
    </source>
</reference>
<accession>A0A6C0HQB5</accession>
<sequence length="137" mass="15717">MGNTAGSCKYINFEDVQYTISGKNFILINTLSADKQVCLIVGTLHINEEERIINKYISSRENIKIIIYGMNSSDINVHKKYSQLIGLGFTYVYIYNGGLFEWLLLQDIYGKDLFKTSSNELDILKYKGNRQLLLSLE</sequence>
<dbReference type="EMBL" id="MN739998">
    <property type="protein sequence ID" value="QHT82305.1"/>
    <property type="molecule type" value="Genomic_DNA"/>
</dbReference>
<proteinExistence type="predicted"/>